<accession>A0A1G9ZT37</accession>
<evidence type="ECO:0000313" key="2">
    <source>
        <dbReference type="Proteomes" id="UP000199334"/>
    </source>
</evidence>
<proteinExistence type="predicted"/>
<dbReference type="STRING" id="237069.SAMN05216498_1814"/>
<organism evidence="1 2">
    <name type="scientific">Tenuibacillus multivorans</name>
    <dbReference type="NCBI Taxonomy" id="237069"/>
    <lineage>
        <taxon>Bacteria</taxon>
        <taxon>Bacillati</taxon>
        <taxon>Bacillota</taxon>
        <taxon>Bacilli</taxon>
        <taxon>Bacillales</taxon>
        <taxon>Bacillaceae</taxon>
        <taxon>Tenuibacillus</taxon>
    </lineage>
</organism>
<dbReference type="RefSeq" id="WP_245686817.1">
    <property type="nucleotide sequence ID" value="NZ_BJVZ01000006.1"/>
</dbReference>
<dbReference type="InterPro" id="IPR014871">
    <property type="entry name" value="dUTPase/dCTP_pyrophosphatase"/>
</dbReference>
<reference evidence="1 2" key="1">
    <citation type="submission" date="2016-10" db="EMBL/GenBank/DDBJ databases">
        <authorList>
            <person name="de Groot N.N."/>
        </authorList>
    </citation>
    <scope>NUCLEOTIDE SEQUENCE [LARGE SCALE GENOMIC DNA]</scope>
    <source>
        <strain evidence="1 2">CGMCC 1.3442</strain>
    </source>
</reference>
<dbReference type="SUPFAM" id="SSF101386">
    <property type="entry name" value="all-alpha NTP pyrophosphatases"/>
    <property type="match status" value="1"/>
</dbReference>
<dbReference type="InterPro" id="IPR016947">
    <property type="entry name" value="UCP030140"/>
</dbReference>
<name>A0A1G9ZT37_9BACI</name>
<dbReference type="EMBL" id="FNIG01000003">
    <property type="protein sequence ID" value="SDN23833.1"/>
    <property type="molecule type" value="Genomic_DNA"/>
</dbReference>
<dbReference type="Pfam" id="PF08761">
    <property type="entry name" value="dUTPase_2"/>
    <property type="match status" value="1"/>
</dbReference>
<sequence length="162" mass="19168">MMDWDKLYALQRQLDDEIMDRIPKTRDEVLDDKILALIVEVSELANETRCFKYWSQKGPNNQSDILEEYVDGIHFLLSLGIDLGFKYHHRDHEVSAPSITAYFHKIYEGINSFKQNPSQEHYLQLWLTYLSLGMQLGFSEQDIYDAYLNKNKVNHERQQSGY</sequence>
<dbReference type="PIRSF" id="PIRSF030140">
    <property type="entry name" value="UCP030140"/>
    <property type="match status" value="1"/>
</dbReference>
<evidence type="ECO:0000313" key="1">
    <source>
        <dbReference type="EMBL" id="SDN23833.1"/>
    </source>
</evidence>
<keyword evidence="2" id="KW-1185">Reference proteome</keyword>
<dbReference type="Gene3D" id="1.10.4010.10">
    <property type="entry name" value="Type II deoxyuridine triphosphatase"/>
    <property type="match status" value="1"/>
</dbReference>
<gene>
    <name evidence="1" type="ORF">SAMN05216498_1814</name>
</gene>
<dbReference type="AlphaFoldDB" id="A0A1G9ZT37"/>
<dbReference type="Proteomes" id="UP000199334">
    <property type="component" value="Unassembled WGS sequence"/>
</dbReference>
<dbReference type="CDD" id="cd11527">
    <property type="entry name" value="NTP-PPase_dUTPase"/>
    <property type="match status" value="1"/>
</dbReference>
<protein>
    <submittedName>
        <fullName evidence="1">Dimeric dUTPase, all-alpha-NTP-PPase (MazG) superfamily</fullName>
    </submittedName>
</protein>